<dbReference type="AlphaFoldDB" id="A0A834HCA3"/>
<dbReference type="Proteomes" id="UP000626092">
    <property type="component" value="Unassembled WGS sequence"/>
</dbReference>
<proteinExistence type="predicted"/>
<keyword evidence="2" id="KW-1185">Reference proteome</keyword>
<organism evidence="1 2">
    <name type="scientific">Rhododendron simsii</name>
    <name type="common">Sims's rhododendron</name>
    <dbReference type="NCBI Taxonomy" id="118357"/>
    <lineage>
        <taxon>Eukaryota</taxon>
        <taxon>Viridiplantae</taxon>
        <taxon>Streptophyta</taxon>
        <taxon>Embryophyta</taxon>
        <taxon>Tracheophyta</taxon>
        <taxon>Spermatophyta</taxon>
        <taxon>Magnoliopsida</taxon>
        <taxon>eudicotyledons</taxon>
        <taxon>Gunneridae</taxon>
        <taxon>Pentapetalae</taxon>
        <taxon>asterids</taxon>
        <taxon>Ericales</taxon>
        <taxon>Ericaceae</taxon>
        <taxon>Ericoideae</taxon>
        <taxon>Rhodoreae</taxon>
        <taxon>Rhododendron</taxon>
    </lineage>
</organism>
<accession>A0A834HCA3</accession>
<dbReference type="OrthoDB" id="427480at2759"/>
<gene>
    <name evidence="1" type="ORF">RHSIM_Rhsim02G0059300</name>
</gene>
<reference evidence="1" key="1">
    <citation type="submission" date="2019-11" db="EMBL/GenBank/DDBJ databases">
        <authorList>
            <person name="Liu Y."/>
            <person name="Hou J."/>
            <person name="Li T.-Q."/>
            <person name="Guan C.-H."/>
            <person name="Wu X."/>
            <person name="Wu H.-Z."/>
            <person name="Ling F."/>
            <person name="Zhang R."/>
            <person name="Shi X.-G."/>
            <person name="Ren J.-P."/>
            <person name="Chen E.-F."/>
            <person name="Sun J.-M."/>
        </authorList>
    </citation>
    <scope>NUCLEOTIDE SEQUENCE</scope>
    <source>
        <strain evidence="1">Adult_tree_wgs_1</strain>
        <tissue evidence="1">Leaves</tissue>
    </source>
</reference>
<comment type="caution">
    <text evidence="1">The sequence shown here is derived from an EMBL/GenBank/DDBJ whole genome shotgun (WGS) entry which is preliminary data.</text>
</comment>
<evidence type="ECO:0000313" key="1">
    <source>
        <dbReference type="EMBL" id="KAF7151462.1"/>
    </source>
</evidence>
<sequence length="120" mass="13741">MLLPWLRTKKLGGSIELPPIKELRVLPSDEGFSWARENYNSVQRSIDVWSFVLSFHVCVLFDNAKWSYIGGFTEDKQDRVLAFSPKKAKVFIANELGAPVDIHNLRSLKISQLQLLVLVR</sequence>
<name>A0A834HCA3_RHOSS</name>
<dbReference type="EMBL" id="WJXA01000002">
    <property type="protein sequence ID" value="KAF7151462.1"/>
    <property type="molecule type" value="Genomic_DNA"/>
</dbReference>
<protein>
    <submittedName>
        <fullName evidence="1">Uncharacterized protein</fullName>
    </submittedName>
</protein>
<evidence type="ECO:0000313" key="2">
    <source>
        <dbReference type="Proteomes" id="UP000626092"/>
    </source>
</evidence>